<gene>
    <name evidence="3" type="primary">LOC115879675</name>
</gene>
<feature type="domain" description="Reverse transcriptase" evidence="1">
    <location>
        <begin position="35"/>
        <end position="145"/>
    </location>
</feature>
<reference evidence="3" key="1">
    <citation type="submission" date="2025-08" db="UniProtKB">
        <authorList>
            <consortium name="RefSeq"/>
        </authorList>
    </citation>
    <scope>IDENTIFICATION</scope>
    <source>
        <tissue evidence="3">Gonads</tissue>
    </source>
</reference>
<evidence type="ECO:0000313" key="2">
    <source>
        <dbReference type="Proteomes" id="UP000504635"/>
    </source>
</evidence>
<name>A0A6J2XNM0_SITOR</name>
<sequence length="274" mass="31447">MRPGYASMIATEEEKCSRGQMSDSQNAALRSGLLMEGLKTGCSLAPLLFKIYVKEALKKWKRRCGGMGLPIGDSMLYTLLFADDQVLITGDRDDALHAEGALGTVRTIWIDCKYKKDRIHHSDLDNGMGKAIKNCSKFKYLGVTLPLNGKKSSRISRRTKQMVYNSIFESVCTYGMETWELIRRSKDRLLALEMDYWKRSNRTSPLEHVRNVCIREEMKVNGTILDTIESKRLLWFGHLQKMEDVRIPKRVWNSIPVKKRKRGRPARTWLLVAG</sequence>
<dbReference type="PANTHER" id="PTHR47027:SF20">
    <property type="entry name" value="REVERSE TRANSCRIPTASE-LIKE PROTEIN WITH RNA-DIRECTED DNA POLYMERASE DOMAIN"/>
    <property type="match status" value="1"/>
</dbReference>
<dbReference type="InParanoid" id="A0A6J2XNM0"/>
<keyword evidence="2" id="KW-1185">Reference proteome</keyword>
<evidence type="ECO:0000259" key="1">
    <source>
        <dbReference type="Pfam" id="PF00078"/>
    </source>
</evidence>
<dbReference type="InterPro" id="IPR000477">
    <property type="entry name" value="RT_dom"/>
</dbReference>
<dbReference type="RefSeq" id="XP_030752465.1">
    <property type="nucleotide sequence ID" value="XM_030896605.1"/>
</dbReference>
<organism evidence="2 3">
    <name type="scientific">Sitophilus oryzae</name>
    <name type="common">Rice weevil</name>
    <name type="synonym">Curculio oryzae</name>
    <dbReference type="NCBI Taxonomy" id="7048"/>
    <lineage>
        <taxon>Eukaryota</taxon>
        <taxon>Metazoa</taxon>
        <taxon>Ecdysozoa</taxon>
        <taxon>Arthropoda</taxon>
        <taxon>Hexapoda</taxon>
        <taxon>Insecta</taxon>
        <taxon>Pterygota</taxon>
        <taxon>Neoptera</taxon>
        <taxon>Endopterygota</taxon>
        <taxon>Coleoptera</taxon>
        <taxon>Polyphaga</taxon>
        <taxon>Cucujiformia</taxon>
        <taxon>Curculionidae</taxon>
        <taxon>Dryophthorinae</taxon>
        <taxon>Sitophilus</taxon>
    </lineage>
</organism>
<proteinExistence type="predicted"/>
<dbReference type="OrthoDB" id="6772657at2759"/>
<dbReference type="PANTHER" id="PTHR47027">
    <property type="entry name" value="REVERSE TRANSCRIPTASE DOMAIN-CONTAINING PROTEIN"/>
    <property type="match status" value="1"/>
</dbReference>
<evidence type="ECO:0000313" key="3">
    <source>
        <dbReference type="RefSeq" id="XP_030752465.1"/>
    </source>
</evidence>
<dbReference type="GeneID" id="115879675"/>
<dbReference type="AlphaFoldDB" id="A0A6J2XNM0"/>
<accession>A0A6J2XNM0</accession>
<dbReference type="Proteomes" id="UP000504635">
    <property type="component" value="Unplaced"/>
</dbReference>
<protein>
    <submittedName>
        <fullName evidence="3">Uncharacterized protein LOC115879675</fullName>
    </submittedName>
</protein>
<dbReference type="Pfam" id="PF00078">
    <property type="entry name" value="RVT_1"/>
    <property type="match status" value="1"/>
</dbReference>
<dbReference type="KEGG" id="soy:115879675"/>